<keyword evidence="8" id="KW-1185">Reference proteome</keyword>
<proteinExistence type="predicted"/>
<keyword evidence="3" id="KW-1133">Transmembrane helix</keyword>
<evidence type="ECO:0000256" key="2">
    <source>
        <dbReference type="ARBA" id="ARBA00022692"/>
    </source>
</evidence>
<dbReference type="Proteomes" id="UP000639775">
    <property type="component" value="Unassembled WGS sequence"/>
</dbReference>
<comment type="caution">
    <text evidence="7">The sequence shown here is derived from an EMBL/GenBank/DDBJ whole genome shotgun (WGS) entry which is preliminary data.</text>
</comment>
<dbReference type="RefSeq" id="WP_167196495.1">
    <property type="nucleotide sequence ID" value="NZ_JAAORB010000016.1"/>
</dbReference>
<gene>
    <name evidence="7" type="ORF">HAT86_09670</name>
</gene>
<accession>A0A967EGA8</accession>
<evidence type="ECO:0000256" key="4">
    <source>
        <dbReference type="ARBA" id="ARBA00023136"/>
    </source>
</evidence>
<evidence type="ECO:0000313" key="7">
    <source>
        <dbReference type="EMBL" id="NHQ74731.1"/>
    </source>
</evidence>
<evidence type="ECO:0000256" key="1">
    <source>
        <dbReference type="ARBA" id="ARBA00004167"/>
    </source>
</evidence>
<reference evidence="7" key="1">
    <citation type="submission" date="2020-03" db="EMBL/GenBank/DDBJ databases">
        <title>Roseovarius gahaiensis sp. nov., isolated from Gahai Saline Lake, China.</title>
        <authorList>
            <person name="Sun X."/>
        </authorList>
    </citation>
    <scope>NUCLEOTIDE SEQUENCE</scope>
    <source>
        <strain evidence="7">GH877</strain>
    </source>
</reference>
<sequence>MRKLLSILLVCVWTVPVVAQDADDLRERGILQSFIEDNLSAAGREVRISGFEGALSSQATLDEMTIADAEGIWLTLRGVTLDWTRSALLRGRLEVNQLSADQIILPRLPVSKDGLDTKDAAAAPFALPDLPVSVRIDQLQAGSFSLGAPILGEALELSVLGSLSLADGDGQADLDIDRLDGEGTFALAAGYSNTTKELSLDLEVNEGQGGILSGMMNLPERPALGLTVKGAGPLDAFEARLALTRNGVRHLEGTLRTEPATDTEEDPGNDRIAQRFSAQLNGDIQPFFTPELQAFFDGRSTLKLNGWRTTEGATVLDDFSLRTAQMALSGQLALDSRNWPRRFAVSGRIGSPSGLVRLPVPGAAVRIAGANIQADYDAAQGDRWTANLRLRDLRHDGVRVGQANLEARGRISPQVPRDVSADISFSTKAVSHDNADLAQAIGPTPHGALGLTWQDDAPLRISGLTVSSGDAELRADARLDALREGVPITGTADLSLGNLARFAPLAGRDLQGAAQATVSGNATLLSGAFDADISAQTTGLAVGEPRLDGLLKPQTDLIIAARRDETGTTLDRLSLSSSAIKAQINGTITPAAADLKISAELPDISLAEPRLNGPLTVQGGLGWRDGGVIRLDDVQAALAQTQLNLSGTLDPTDPSLPVSGALSLKADDLSRFSRLAQRSLGGQLGLEAQGDGAIKGDSATLSADLTGQNLRTGIATLDDMLTGAISASLDASRAPEGISLRTLRLDGPRVSVTADGSTPGAPIDVNARLSDLALLTPGFDGPAQATGSFVLRDDMGRDIGVDLHASGPAGTTATVSGDIRDLGQSLELALTGAAPLELANRFIAPRSVEGRSEFDLRVSGAPALGSVSGRVTLADGRVALPTLSAAFANLQGGIDLRNGSAEISITADGRESGSLAVNGPIDLQPPYSANLTVLLNALGHSDPDLYKTKVSGVVSMTGPLAGGAQIGGQLQLGDTEIRVPSSNLANVGLLPQIRHVDEPPAVTETRRRAGRIQQAEPDAAGPAYGLDLTILAPNRIFVRGRGLDAELGGRLRVTGTTNDVVPSGMFELIRGRLDILGKRLTLTEGRVDLRGAFDPYLRFVAESDADDVTLRVVVEGLASEPDIRFTSSPDLPQEEVVARLIFGRGLDSISPFQAAQLAAAVATLAGRLDDGLLGGLRESVGLSNLDVTTSDTGATQLSAGAYISENIYSEISADSSGEQQIDLNIDLSRNVTVKGRLNSEGNTGIGIYFEKDY</sequence>
<feature type="chain" id="PRO_5037077525" evidence="5">
    <location>
        <begin position="20"/>
        <end position="1253"/>
    </location>
</feature>
<dbReference type="EMBL" id="JAAORB010000016">
    <property type="protein sequence ID" value="NHQ74731.1"/>
    <property type="molecule type" value="Genomic_DNA"/>
</dbReference>
<evidence type="ECO:0000256" key="3">
    <source>
        <dbReference type="ARBA" id="ARBA00022989"/>
    </source>
</evidence>
<dbReference type="GO" id="GO:0005886">
    <property type="term" value="C:plasma membrane"/>
    <property type="evidence" value="ECO:0007669"/>
    <property type="project" value="InterPro"/>
</dbReference>
<comment type="subcellular location">
    <subcellularLocation>
        <location evidence="1">Membrane</location>
        <topology evidence="1">Single-pass membrane protein</topology>
    </subcellularLocation>
</comment>
<organism evidence="7 8">
    <name type="scientific">Roseovarius gahaiensis</name>
    <dbReference type="NCBI Taxonomy" id="2716691"/>
    <lineage>
        <taxon>Bacteria</taxon>
        <taxon>Pseudomonadati</taxon>
        <taxon>Pseudomonadota</taxon>
        <taxon>Alphaproteobacteria</taxon>
        <taxon>Rhodobacterales</taxon>
        <taxon>Roseobacteraceae</taxon>
        <taxon>Roseovarius</taxon>
    </lineage>
</organism>
<name>A0A967EGA8_9RHOB</name>
<evidence type="ECO:0000313" key="8">
    <source>
        <dbReference type="Proteomes" id="UP000639775"/>
    </source>
</evidence>
<feature type="signal peptide" evidence="5">
    <location>
        <begin position="1"/>
        <end position="19"/>
    </location>
</feature>
<dbReference type="Pfam" id="PF04357">
    <property type="entry name" value="TamB"/>
    <property type="match status" value="1"/>
</dbReference>
<keyword evidence="4" id="KW-0472">Membrane</keyword>
<evidence type="ECO:0000256" key="5">
    <source>
        <dbReference type="SAM" id="SignalP"/>
    </source>
</evidence>
<feature type="domain" description="Translocation and assembly module TamB C-terminal" evidence="6">
    <location>
        <begin position="907"/>
        <end position="1253"/>
    </location>
</feature>
<evidence type="ECO:0000259" key="6">
    <source>
        <dbReference type="Pfam" id="PF04357"/>
    </source>
</evidence>
<protein>
    <submittedName>
        <fullName evidence="7">DUF490 domain-containing protein</fullName>
    </submittedName>
</protein>
<dbReference type="AlphaFoldDB" id="A0A967EGA8"/>
<dbReference type="PANTHER" id="PTHR36985:SF1">
    <property type="entry name" value="TRANSLOCATION AND ASSEMBLY MODULE SUBUNIT TAMB"/>
    <property type="match status" value="1"/>
</dbReference>
<keyword evidence="2" id="KW-0812">Transmembrane</keyword>
<dbReference type="InterPro" id="IPR007452">
    <property type="entry name" value="TamB_C"/>
</dbReference>
<dbReference type="GO" id="GO:0009306">
    <property type="term" value="P:protein secretion"/>
    <property type="evidence" value="ECO:0007669"/>
    <property type="project" value="InterPro"/>
</dbReference>
<keyword evidence="5" id="KW-0732">Signal</keyword>
<dbReference type="PANTHER" id="PTHR36985">
    <property type="entry name" value="TRANSLOCATION AND ASSEMBLY MODULE SUBUNIT TAMB"/>
    <property type="match status" value="1"/>
</dbReference>